<evidence type="ECO:0000313" key="2">
    <source>
        <dbReference type="Proteomes" id="UP000000305"/>
    </source>
</evidence>
<reference evidence="1 2" key="1">
    <citation type="journal article" date="2011" name="Science">
        <title>The ecoresponsive genome of Daphnia pulex.</title>
        <authorList>
            <person name="Colbourne J.K."/>
            <person name="Pfrender M.E."/>
            <person name="Gilbert D."/>
            <person name="Thomas W.K."/>
            <person name="Tucker A."/>
            <person name="Oakley T.H."/>
            <person name="Tokishita S."/>
            <person name="Aerts A."/>
            <person name="Arnold G.J."/>
            <person name="Basu M.K."/>
            <person name="Bauer D.J."/>
            <person name="Caceres C.E."/>
            <person name="Carmel L."/>
            <person name="Casola C."/>
            <person name="Choi J.H."/>
            <person name="Detter J.C."/>
            <person name="Dong Q."/>
            <person name="Dusheyko S."/>
            <person name="Eads B.D."/>
            <person name="Frohlich T."/>
            <person name="Geiler-Samerotte K.A."/>
            <person name="Gerlach D."/>
            <person name="Hatcher P."/>
            <person name="Jogdeo S."/>
            <person name="Krijgsveld J."/>
            <person name="Kriventseva E.V."/>
            <person name="Kultz D."/>
            <person name="Laforsch C."/>
            <person name="Lindquist E."/>
            <person name="Lopez J."/>
            <person name="Manak J.R."/>
            <person name="Muller J."/>
            <person name="Pangilinan J."/>
            <person name="Patwardhan R.P."/>
            <person name="Pitluck S."/>
            <person name="Pritham E.J."/>
            <person name="Rechtsteiner A."/>
            <person name="Rho M."/>
            <person name="Rogozin I.B."/>
            <person name="Sakarya O."/>
            <person name="Salamov A."/>
            <person name="Schaack S."/>
            <person name="Shapiro H."/>
            <person name="Shiga Y."/>
            <person name="Skalitzky C."/>
            <person name="Smith Z."/>
            <person name="Souvorov A."/>
            <person name="Sung W."/>
            <person name="Tang Z."/>
            <person name="Tsuchiya D."/>
            <person name="Tu H."/>
            <person name="Vos H."/>
            <person name="Wang M."/>
            <person name="Wolf Y.I."/>
            <person name="Yamagata H."/>
            <person name="Yamada T."/>
            <person name="Ye Y."/>
            <person name="Shaw J.R."/>
            <person name="Andrews J."/>
            <person name="Crease T.J."/>
            <person name="Tang H."/>
            <person name="Lucas S.M."/>
            <person name="Robertson H.M."/>
            <person name="Bork P."/>
            <person name="Koonin E.V."/>
            <person name="Zdobnov E.M."/>
            <person name="Grigoriev I.V."/>
            <person name="Lynch M."/>
            <person name="Boore J.L."/>
        </authorList>
    </citation>
    <scope>NUCLEOTIDE SEQUENCE [LARGE SCALE GENOMIC DNA]</scope>
</reference>
<dbReference type="HOGENOM" id="CLU_2544892_0_0_1"/>
<organism evidence="1 2">
    <name type="scientific">Daphnia pulex</name>
    <name type="common">Water flea</name>
    <dbReference type="NCBI Taxonomy" id="6669"/>
    <lineage>
        <taxon>Eukaryota</taxon>
        <taxon>Metazoa</taxon>
        <taxon>Ecdysozoa</taxon>
        <taxon>Arthropoda</taxon>
        <taxon>Crustacea</taxon>
        <taxon>Branchiopoda</taxon>
        <taxon>Diplostraca</taxon>
        <taxon>Cladocera</taxon>
        <taxon>Anomopoda</taxon>
        <taxon>Daphniidae</taxon>
        <taxon>Daphnia</taxon>
    </lineage>
</organism>
<dbReference type="Proteomes" id="UP000000305">
    <property type="component" value="Unassembled WGS sequence"/>
</dbReference>
<name>E9GT31_DAPPU</name>
<proteinExistence type="predicted"/>
<keyword evidence="2" id="KW-1185">Reference proteome</keyword>
<dbReference type="EMBL" id="GL732563">
    <property type="protein sequence ID" value="EFX77344.1"/>
    <property type="molecule type" value="Genomic_DNA"/>
</dbReference>
<accession>E9GT31</accession>
<dbReference type="InParanoid" id="E9GT31"/>
<evidence type="ECO:0000313" key="1">
    <source>
        <dbReference type="EMBL" id="EFX77344.1"/>
    </source>
</evidence>
<protein>
    <submittedName>
        <fullName evidence="1">Uncharacterized protein</fullName>
    </submittedName>
</protein>
<gene>
    <name evidence="1" type="ORF">DAPPUDRAFT_247892</name>
</gene>
<dbReference type="AlphaFoldDB" id="E9GT31"/>
<sequence>MITNAFHAFQVVDVGKCVGECSTSHHKERCVLSGDRKVSFYWNDKIKRQGGQLQVPDVPYSAGEQLRSYGLPAAPLPEQERKA</sequence>
<dbReference type="KEGG" id="dpx:DAPPUDRAFT_247892"/>